<dbReference type="PANTHER" id="PTHR21207:SF2">
    <property type="entry name" value="PARKIN COREGULATED GENE PROTEIN"/>
    <property type="match status" value="1"/>
</dbReference>
<sequence>MVAEKETLSLNKCPDKMPKRTKLLAQQPLPVHQPHSLVSEGFTVKAMMKNSVVRGPPAAGAFKERPTKPTAFRKFYERGDFPIALEHDSKGNKIAWKGEIEKLDYHHYLPLFFDGLCEMTFPYEFFARQGIHDMLEHGGNKILPVIPQLIIPIKNALNLRNRQVICVTLKVLQHLVVSAEMVGEALVPYYRQILPILNIFKNMNAMTSLRASLKECSFSCDGSHQRLQALTVSLSVAAGTWSSSEGHTSRGPEFLLPAGSPATSPGETGHTCALREAPSVKGRPPAGRGLGWTRPGFAVGGRVCKVASPDHARAGSRVAGKPRWALGAGRWALGAGRWAPGRRRVGPNQDALAAVSFPAPGLWLRLSRGAMRGGACGCALAWRRGRPSVRPSV</sequence>
<dbReference type="Ensembl" id="ENSCAFT00030020108.1">
    <property type="protein sequence ID" value="ENSCAFP00030017534.1"/>
    <property type="gene ID" value="ENSCAFG00030010833.1"/>
</dbReference>
<organism evidence="1 2">
    <name type="scientific">Canis lupus familiaris</name>
    <name type="common">Dog</name>
    <name type="synonym">Canis familiaris</name>
    <dbReference type="NCBI Taxonomy" id="9615"/>
    <lineage>
        <taxon>Eukaryota</taxon>
        <taxon>Metazoa</taxon>
        <taxon>Chordata</taxon>
        <taxon>Craniata</taxon>
        <taxon>Vertebrata</taxon>
        <taxon>Euteleostomi</taxon>
        <taxon>Mammalia</taxon>
        <taxon>Eutheria</taxon>
        <taxon>Laurasiatheria</taxon>
        <taxon>Carnivora</taxon>
        <taxon>Caniformia</taxon>
        <taxon>Canidae</taxon>
        <taxon>Canis</taxon>
    </lineage>
</organism>
<reference evidence="1" key="1">
    <citation type="submission" date="2019-03" db="EMBL/GenBank/DDBJ databases">
        <authorList>
            <person name="Warren W.C."/>
            <person name="Johnson G.S."/>
        </authorList>
    </citation>
    <scope>NUCLEOTIDE SEQUENCE [LARGE SCALE GENOMIC DNA]</scope>
    <source>
        <strain evidence="1">Basenji</strain>
    </source>
</reference>
<accession>A0A8C0MYN2</accession>
<gene>
    <name evidence="1" type="primary">PACRG</name>
</gene>
<name>A0A8C0MYN2_CANLF</name>
<protein>
    <submittedName>
        <fullName evidence="1">Parkin coregulated</fullName>
    </submittedName>
</protein>
<dbReference type="InterPro" id="IPR019399">
    <property type="entry name" value="Parkin_co-regulated_protein"/>
</dbReference>
<dbReference type="OrthoDB" id="5954824at2759"/>
<dbReference type="AlphaFoldDB" id="A0A8C0MYN2"/>
<evidence type="ECO:0000313" key="1">
    <source>
        <dbReference type="Ensembl" id="ENSCAFP00030017534.1"/>
    </source>
</evidence>
<dbReference type="Proteomes" id="UP000694429">
    <property type="component" value="Chromosome 1"/>
</dbReference>
<dbReference type="PANTHER" id="PTHR21207">
    <property type="entry name" value="PARKIN COREGULATED GENE PROTEIN PARK2 COREGULATED"/>
    <property type="match status" value="1"/>
</dbReference>
<proteinExistence type="predicted"/>
<reference evidence="1" key="2">
    <citation type="submission" date="2025-08" db="UniProtKB">
        <authorList>
            <consortium name="Ensembl"/>
        </authorList>
    </citation>
    <scope>IDENTIFICATION</scope>
</reference>
<evidence type="ECO:0000313" key="2">
    <source>
        <dbReference type="Proteomes" id="UP000694429"/>
    </source>
</evidence>
<dbReference type="Pfam" id="PF10274">
    <property type="entry name" value="ParcG"/>
    <property type="match status" value="1"/>
</dbReference>